<dbReference type="EMBL" id="CCJX01000105">
    <property type="protein sequence ID" value="CDT38680.1"/>
    <property type="molecule type" value="Genomic_DNA"/>
</dbReference>
<organism evidence="1 4">
    <name type="scientific">Vibrio crassostreae</name>
    <dbReference type="NCBI Taxonomy" id="246167"/>
    <lineage>
        <taxon>Bacteria</taxon>
        <taxon>Pseudomonadati</taxon>
        <taxon>Pseudomonadota</taxon>
        <taxon>Gammaproteobacteria</taxon>
        <taxon>Vibrionales</taxon>
        <taxon>Vibrionaceae</taxon>
        <taxon>Vibrio</taxon>
    </lineage>
</organism>
<keyword evidence="3" id="KW-1185">Reference proteome</keyword>
<comment type="caution">
    <text evidence="1">The sequence shown here is derived from an EMBL/GenBank/DDBJ whole genome shotgun (WGS) entry which is preliminary data.</text>
</comment>
<dbReference type="EMBL" id="CCJV01000023">
    <property type="protein sequence ID" value="CDS95926.1"/>
    <property type="molecule type" value="Genomic_DNA"/>
</dbReference>
<dbReference type="Gene3D" id="3.10.20.850">
    <property type="entry name" value="Protein of unknown function DUF3861"/>
    <property type="match status" value="1"/>
</dbReference>
<gene>
    <name evidence="2" type="ORF">VCR4J5_220001</name>
    <name evidence="1" type="ORF">VCR5J5_1190018</name>
</gene>
<dbReference type="Proteomes" id="UP000049495">
    <property type="component" value="Unassembled WGS sequence"/>
</dbReference>
<proteinExistence type="predicted"/>
<evidence type="ECO:0000313" key="2">
    <source>
        <dbReference type="EMBL" id="CDT38680.1"/>
    </source>
</evidence>
<reference evidence="1 3" key="2">
    <citation type="submission" date="2014-06" db="EMBL/GenBank/DDBJ databases">
        <authorList>
            <person name="Le Roux F."/>
        </authorList>
    </citation>
    <scope>NUCLEOTIDE SEQUENCE</scope>
    <source>
        <strain evidence="2 3">J5-4</strain>
        <strain evidence="1">J5-5</strain>
    </source>
</reference>
<sequence length="103" mass="12252">MTMQTITGKHNHYRITIEEVNIKEDRELQTMQFEIEDRENMFAIVEKIKQDSGLDEQSATRLGVSIRLLGPLMMQDRKHPLFIDFMPHFRNFMQNLKKTLKGE</sequence>
<evidence type="ECO:0000313" key="4">
    <source>
        <dbReference type="Proteomes" id="UP000049495"/>
    </source>
</evidence>
<protein>
    <recommendedName>
        <fullName evidence="5">DUF3861 family protein</fullName>
    </recommendedName>
</protein>
<accession>A0A0T7DS74</accession>
<evidence type="ECO:0008006" key="5">
    <source>
        <dbReference type="Google" id="ProtNLM"/>
    </source>
</evidence>
<name>A0A0T7DS74_9VIBR</name>
<reference evidence="4" key="1">
    <citation type="submission" date="2014-06" db="EMBL/GenBank/DDBJ databases">
        <authorList>
            <person name="Le Roux Frederique"/>
        </authorList>
    </citation>
    <scope>NUCLEOTIDE SEQUENCE [LARGE SCALE GENOMIC DNA]</scope>
    <source>
        <strain evidence="4">J5-5</strain>
    </source>
</reference>
<dbReference type="Pfam" id="PF12977">
    <property type="entry name" value="DUF3861"/>
    <property type="match status" value="1"/>
</dbReference>
<dbReference type="AlphaFoldDB" id="A0A0T7DS74"/>
<dbReference type="Proteomes" id="UP000049077">
    <property type="component" value="Unassembled WGS sequence"/>
</dbReference>
<dbReference type="InterPro" id="IPR038194">
    <property type="entry name" value="DUF3861_sf"/>
</dbReference>
<evidence type="ECO:0000313" key="1">
    <source>
        <dbReference type="EMBL" id="CDS95926.1"/>
    </source>
</evidence>
<evidence type="ECO:0000313" key="3">
    <source>
        <dbReference type="Proteomes" id="UP000049077"/>
    </source>
</evidence>
<dbReference type="InterPro" id="IPR024476">
    <property type="entry name" value="DUF3861"/>
</dbReference>